<organism evidence="2 3">
    <name type="scientific">Malus domestica</name>
    <name type="common">Apple</name>
    <name type="synonym">Pyrus malus</name>
    <dbReference type="NCBI Taxonomy" id="3750"/>
    <lineage>
        <taxon>Eukaryota</taxon>
        <taxon>Viridiplantae</taxon>
        <taxon>Streptophyta</taxon>
        <taxon>Embryophyta</taxon>
        <taxon>Tracheophyta</taxon>
        <taxon>Spermatophyta</taxon>
        <taxon>Magnoliopsida</taxon>
        <taxon>eudicotyledons</taxon>
        <taxon>Gunneridae</taxon>
        <taxon>Pentapetalae</taxon>
        <taxon>rosids</taxon>
        <taxon>fabids</taxon>
        <taxon>Rosales</taxon>
        <taxon>Rosaceae</taxon>
        <taxon>Amygdaloideae</taxon>
        <taxon>Maleae</taxon>
        <taxon>Malus</taxon>
    </lineage>
</organism>
<dbReference type="Pfam" id="PF14244">
    <property type="entry name" value="Retrotran_gag_3"/>
    <property type="match status" value="1"/>
</dbReference>
<feature type="domain" description="Retrotransposon Copia-like N-terminal" evidence="1">
    <location>
        <begin position="25"/>
        <end position="53"/>
    </location>
</feature>
<dbReference type="PANTHER" id="PTHR37610">
    <property type="entry name" value="CCHC-TYPE DOMAIN-CONTAINING PROTEIN"/>
    <property type="match status" value="1"/>
</dbReference>
<keyword evidence="3" id="KW-1185">Reference proteome</keyword>
<dbReference type="Proteomes" id="UP000290289">
    <property type="component" value="Chromosome 15"/>
</dbReference>
<evidence type="ECO:0000313" key="3">
    <source>
        <dbReference type="Proteomes" id="UP000290289"/>
    </source>
</evidence>
<comment type="caution">
    <text evidence="2">The sequence shown here is derived from an EMBL/GenBank/DDBJ whole genome shotgun (WGS) entry which is preliminary data.</text>
</comment>
<proteinExistence type="predicted"/>
<evidence type="ECO:0000259" key="1">
    <source>
        <dbReference type="Pfam" id="PF14244"/>
    </source>
</evidence>
<dbReference type="InterPro" id="IPR029472">
    <property type="entry name" value="Copia-like_N"/>
</dbReference>
<sequence length="237" mass="26705">MAEEDSVNIESGISHTSPSNFSDVEFNYLTWSRAVSLALGGKGKLGFVNGSVEPLDISSSTYGAWLCKDQLVMSLLLNTMEKHVAKIFSYYNSSCELWKTLQDMYGNQNNYARVFQLKKDIPVPNKKGKIRESETHDAITRGDVWIRGHIRKSSEFLNKEVATKKIQEANKNLTDVGKNSIKNDALAKALGPKRRGRVRGLRFGATPSQVSVQTYNRERVIMLEKELEDLKILSIPY</sequence>
<dbReference type="PANTHER" id="PTHR37610:SF40">
    <property type="entry name" value="OS01G0909600 PROTEIN"/>
    <property type="match status" value="1"/>
</dbReference>
<protein>
    <recommendedName>
        <fullName evidence="1">Retrotransposon Copia-like N-terminal domain-containing protein</fullName>
    </recommendedName>
</protein>
<reference evidence="2 3" key="1">
    <citation type="submission" date="2018-10" db="EMBL/GenBank/DDBJ databases">
        <title>A high-quality apple genome assembly.</title>
        <authorList>
            <person name="Hu J."/>
        </authorList>
    </citation>
    <scope>NUCLEOTIDE SEQUENCE [LARGE SCALE GENOMIC DNA]</scope>
    <source>
        <strain evidence="3">cv. HFTH1</strain>
        <tissue evidence="2">Young leaf</tissue>
    </source>
</reference>
<evidence type="ECO:0000313" key="2">
    <source>
        <dbReference type="EMBL" id="RXH74068.1"/>
    </source>
</evidence>
<accession>A0A498HR98</accession>
<dbReference type="AlphaFoldDB" id="A0A498HR98"/>
<gene>
    <name evidence="2" type="ORF">DVH24_021248</name>
</gene>
<name>A0A498HR98_MALDO</name>
<dbReference type="EMBL" id="RDQH01000341">
    <property type="protein sequence ID" value="RXH74068.1"/>
    <property type="molecule type" value="Genomic_DNA"/>
</dbReference>